<dbReference type="InterPro" id="IPR023214">
    <property type="entry name" value="HAD_sf"/>
</dbReference>
<name>A0A7W3MTX2_9ACTN</name>
<dbReference type="GO" id="GO:0016787">
    <property type="term" value="F:hydrolase activity"/>
    <property type="evidence" value="ECO:0007669"/>
    <property type="project" value="UniProtKB-KW"/>
</dbReference>
<evidence type="ECO:0000313" key="4">
    <source>
        <dbReference type="EMBL" id="MBA9001835.1"/>
    </source>
</evidence>
<keyword evidence="5" id="KW-1185">Reference proteome</keyword>
<dbReference type="SUPFAM" id="SSF56784">
    <property type="entry name" value="HAD-like"/>
    <property type="match status" value="1"/>
</dbReference>
<protein>
    <submittedName>
        <fullName evidence="4">Putative hydrolase of the HAD superfamily</fullName>
    </submittedName>
</protein>
<dbReference type="AlphaFoldDB" id="A0A7W3MTX2"/>
<dbReference type="InterPro" id="IPR036412">
    <property type="entry name" value="HAD-like_sf"/>
</dbReference>
<dbReference type="Proteomes" id="UP000539313">
    <property type="component" value="Unassembled WGS sequence"/>
</dbReference>
<dbReference type="NCBIfam" id="TIGR01549">
    <property type="entry name" value="HAD-SF-IA-v1"/>
    <property type="match status" value="1"/>
</dbReference>
<dbReference type="PANTHER" id="PTHR46470">
    <property type="entry name" value="N-ACYLNEURAMINATE-9-PHOSPHATASE"/>
    <property type="match status" value="1"/>
</dbReference>
<dbReference type="NCBIfam" id="TIGR01509">
    <property type="entry name" value="HAD-SF-IA-v3"/>
    <property type="match status" value="1"/>
</dbReference>
<gene>
    <name evidence="4" type="ORF">HNR21_000717</name>
</gene>
<proteinExistence type="predicted"/>
<comment type="caution">
    <text evidence="4">The sequence shown here is derived from an EMBL/GenBank/DDBJ whole genome shotgun (WGS) entry which is preliminary data.</text>
</comment>
<evidence type="ECO:0000313" key="5">
    <source>
        <dbReference type="Proteomes" id="UP000539313"/>
    </source>
</evidence>
<dbReference type="PRINTS" id="PR00413">
    <property type="entry name" value="HADHALOGNASE"/>
</dbReference>
<organism evidence="4 5">
    <name type="scientific">Thermomonospora cellulosilytica</name>
    <dbReference type="NCBI Taxonomy" id="1411118"/>
    <lineage>
        <taxon>Bacteria</taxon>
        <taxon>Bacillati</taxon>
        <taxon>Actinomycetota</taxon>
        <taxon>Actinomycetes</taxon>
        <taxon>Streptosporangiales</taxon>
        <taxon>Thermomonosporaceae</taxon>
        <taxon>Thermomonospora</taxon>
    </lineage>
</organism>
<dbReference type="InterPro" id="IPR006439">
    <property type="entry name" value="HAD-SF_hydro_IA"/>
</dbReference>
<dbReference type="Pfam" id="PF00702">
    <property type="entry name" value="Hydrolase"/>
    <property type="match status" value="1"/>
</dbReference>
<reference evidence="4 5" key="1">
    <citation type="submission" date="2020-08" db="EMBL/GenBank/DDBJ databases">
        <title>Sequencing the genomes of 1000 actinobacteria strains.</title>
        <authorList>
            <person name="Klenk H.-P."/>
        </authorList>
    </citation>
    <scope>NUCLEOTIDE SEQUENCE [LARGE SCALE GENOMIC DNA]</scope>
    <source>
        <strain evidence="4 5">DSM 45823</strain>
    </source>
</reference>
<dbReference type="Gene3D" id="3.40.50.1000">
    <property type="entry name" value="HAD superfamily/HAD-like"/>
    <property type="match status" value="1"/>
</dbReference>
<evidence type="ECO:0000256" key="1">
    <source>
        <dbReference type="ARBA" id="ARBA00001946"/>
    </source>
</evidence>
<evidence type="ECO:0000256" key="3">
    <source>
        <dbReference type="ARBA" id="ARBA00022842"/>
    </source>
</evidence>
<dbReference type="InterPro" id="IPR051400">
    <property type="entry name" value="HAD-like_hydrolase"/>
</dbReference>
<dbReference type="GO" id="GO:0044281">
    <property type="term" value="P:small molecule metabolic process"/>
    <property type="evidence" value="ECO:0007669"/>
    <property type="project" value="UniProtKB-ARBA"/>
</dbReference>
<dbReference type="PANTHER" id="PTHR46470:SF4">
    <property type="entry name" value="5-AMINO-6-(5-PHOSPHO-D-RIBITYLAMINO)URACIL PHOSPHATASE YIGB"/>
    <property type="match status" value="1"/>
</dbReference>
<dbReference type="SFLD" id="SFLDS00003">
    <property type="entry name" value="Haloacid_Dehalogenase"/>
    <property type="match status" value="1"/>
</dbReference>
<dbReference type="EMBL" id="JACJII010000001">
    <property type="protein sequence ID" value="MBA9001835.1"/>
    <property type="molecule type" value="Genomic_DNA"/>
</dbReference>
<dbReference type="RefSeq" id="WP_182704026.1">
    <property type="nucleotide sequence ID" value="NZ_JACJII010000001.1"/>
</dbReference>
<dbReference type="Gene3D" id="1.20.120.1600">
    <property type="match status" value="1"/>
</dbReference>
<accession>A0A7W3MTX2</accession>
<comment type="cofactor">
    <cofactor evidence="1">
        <name>Mg(2+)</name>
        <dbReference type="ChEBI" id="CHEBI:18420"/>
    </cofactor>
</comment>
<sequence>MVEAVLWDFDDTILDYSSSDQAGIMRHFTAEGLPCDEEALARWRSVTDREFARFLAGELTFQEQRRERARAMTGLPLSDAEADAWFARYLVFFEEACTAFPDVVPVLDALPHRHAILSNSNTVYQERRLAALGLRDRFEALLCAGEIGSAKPDPAAFLAACDVLGLKPAQVAYVGDKLDVDALGARDAGLHGIWLDRSRTATTLPDGVHRIAALTELPTLLQALGQEGTSQ</sequence>
<dbReference type="SFLD" id="SFLDG01129">
    <property type="entry name" value="C1.5:_HAD__Beta-PGM__Phosphata"/>
    <property type="match status" value="1"/>
</dbReference>
<keyword evidence="2 4" id="KW-0378">Hydrolase</keyword>
<keyword evidence="3" id="KW-0460">Magnesium</keyword>
<evidence type="ECO:0000256" key="2">
    <source>
        <dbReference type="ARBA" id="ARBA00022801"/>
    </source>
</evidence>